<dbReference type="PROSITE" id="PS51186">
    <property type="entry name" value="GNAT"/>
    <property type="match status" value="1"/>
</dbReference>
<evidence type="ECO:0000313" key="5">
    <source>
        <dbReference type="Proteomes" id="UP000002696"/>
    </source>
</evidence>
<evidence type="ECO:0000259" key="3">
    <source>
        <dbReference type="PROSITE" id="PS51186"/>
    </source>
</evidence>
<organism evidence="4 5">
    <name type="scientific">Brevundimonas subvibrioides (strain ATCC 15264 / DSM 4735 / LMG 14903 / NBRC 16000 / CB 81)</name>
    <name type="common">Caulobacter subvibrioides</name>
    <dbReference type="NCBI Taxonomy" id="633149"/>
    <lineage>
        <taxon>Bacteria</taxon>
        <taxon>Pseudomonadati</taxon>
        <taxon>Pseudomonadota</taxon>
        <taxon>Alphaproteobacteria</taxon>
        <taxon>Caulobacterales</taxon>
        <taxon>Caulobacteraceae</taxon>
        <taxon>Brevundimonas</taxon>
    </lineage>
</organism>
<dbReference type="InParanoid" id="D9QJ25"/>
<accession>D9QJ25</accession>
<keyword evidence="5" id="KW-1185">Reference proteome</keyword>
<dbReference type="GO" id="GO:0016747">
    <property type="term" value="F:acyltransferase activity, transferring groups other than amino-acyl groups"/>
    <property type="evidence" value="ECO:0007669"/>
    <property type="project" value="InterPro"/>
</dbReference>
<proteinExistence type="predicted"/>
<dbReference type="InterPro" id="IPR000182">
    <property type="entry name" value="GNAT_dom"/>
</dbReference>
<dbReference type="eggNOG" id="COG0456">
    <property type="taxonomic scope" value="Bacteria"/>
</dbReference>
<feature type="domain" description="N-acetyltransferase" evidence="3">
    <location>
        <begin position="1"/>
        <end position="140"/>
    </location>
</feature>
<dbReference type="Gene3D" id="3.40.630.30">
    <property type="match status" value="1"/>
</dbReference>
<gene>
    <name evidence="4" type="ordered locus">Bresu_0235</name>
</gene>
<dbReference type="PANTHER" id="PTHR43420:SF44">
    <property type="entry name" value="ACETYLTRANSFERASE YPEA"/>
    <property type="match status" value="1"/>
</dbReference>
<sequence>MSESGDVVEALAALHAEAFDAPWSTRAFADLLAGPGVLLEAETDGFVLVQVAADDAEILTLAVRPGARRGGVASRLVAAVTRRVAAAGATRLFLEVAEDNGAARALYDRLGFEPAGRRPRYYARPDGPAVDALLLVLNLPASLPTG</sequence>
<keyword evidence="2" id="KW-0012">Acyltransferase</keyword>
<dbReference type="InterPro" id="IPR050680">
    <property type="entry name" value="YpeA/RimI_acetyltransf"/>
</dbReference>
<dbReference type="RefSeq" id="WP_013267654.1">
    <property type="nucleotide sequence ID" value="NC_014375.1"/>
</dbReference>
<evidence type="ECO:0000256" key="1">
    <source>
        <dbReference type="ARBA" id="ARBA00022679"/>
    </source>
</evidence>
<name>D9QJ25_BRESC</name>
<dbReference type="BioCyc" id="BSUB633149:G1GM8-233-MONOMER"/>
<dbReference type="PANTHER" id="PTHR43420">
    <property type="entry name" value="ACETYLTRANSFERASE"/>
    <property type="match status" value="1"/>
</dbReference>
<evidence type="ECO:0000256" key="2">
    <source>
        <dbReference type="ARBA" id="ARBA00023315"/>
    </source>
</evidence>
<evidence type="ECO:0000313" key="4">
    <source>
        <dbReference type="EMBL" id="ADK99549.1"/>
    </source>
</evidence>
<dbReference type="KEGG" id="bsb:Bresu_0235"/>
<dbReference type="EMBL" id="CP002102">
    <property type="protein sequence ID" value="ADK99549.1"/>
    <property type="molecule type" value="Genomic_DNA"/>
</dbReference>
<dbReference type="Pfam" id="PF00583">
    <property type="entry name" value="Acetyltransf_1"/>
    <property type="match status" value="1"/>
</dbReference>
<dbReference type="OrthoDB" id="9804026at2"/>
<protein>
    <submittedName>
        <fullName evidence="4">GCN5-related N-acetyltransferase</fullName>
    </submittedName>
</protein>
<dbReference type="InterPro" id="IPR016181">
    <property type="entry name" value="Acyl_CoA_acyltransferase"/>
</dbReference>
<dbReference type="FunCoup" id="D9QJ25">
    <property type="interactions" value="238"/>
</dbReference>
<dbReference type="AlphaFoldDB" id="D9QJ25"/>
<dbReference type="Proteomes" id="UP000002696">
    <property type="component" value="Chromosome"/>
</dbReference>
<dbReference type="HOGENOM" id="CLU_013985_23_2_5"/>
<dbReference type="SUPFAM" id="SSF55729">
    <property type="entry name" value="Acyl-CoA N-acyltransferases (Nat)"/>
    <property type="match status" value="1"/>
</dbReference>
<keyword evidence="1 4" id="KW-0808">Transferase</keyword>
<reference evidence="5" key="1">
    <citation type="journal article" date="2011" name="J. Bacteriol.">
        <title>Genome sequences of eight morphologically diverse alphaproteobacteria.</title>
        <authorList>
            <consortium name="US DOE Joint Genome Institute"/>
            <person name="Brown P.J."/>
            <person name="Kysela D.T."/>
            <person name="Buechlein A."/>
            <person name="Hemmerich C."/>
            <person name="Brun Y.V."/>
        </authorList>
    </citation>
    <scope>NUCLEOTIDE SEQUENCE [LARGE SCALE GENOMIC DNA]</scope>
    <source>
        <strain evidence="5">ATCC 15264 / DSM 4735 / LMG 14903 / NBRC 16000 / CB 81</strain>
    </source>
</reference>
<dbReference type="STRING" id="633149.Bresu_0235"/>